<sequence>MVLGAVLALFSVDLKRTLACSSMSQIGFIMLGVAMQGFLGEENSLAALGTVLHMMNHSLIKLVLFVGAGVVYLGTHSLNLNEIRGWGRNKPWLKVCFFIGTASICGIPLFSGYVSKTLLHESVVEYIHLLEGGAAVGLFHAAEWLFLITGGLTIAYMTKIFVAVFVEPKAKGQHDSQNYMAGETQIALGIGSLVMAILGLTPSLTMQKIGAWAGEFLRAGELEEKVHYFSLVNLEGAAISIAIGAAVYFLVVRTLLRKEKEGEILYLSLWPQILDLEDLVYRPLIQAVSFAGAVCARIAASVGDFITLVGEKLLFLRAPGVFVPKRNENFGVYQKKPKIILIKEAFSFSLMLSGLGVVVTLLYILL</sequence>
<dbReference type="GO" id="GO:0005886">
    <property type="term" value="C:plasma membrane"/>
    <property type="evidence" value="ECO:0007669"/>
    <property type="project" value="UniProtKB-SubCell"/>
</dbReference>
<keyword evidence="6 7" id="KW-0472">Membrane</keyword>
<accession>A0A644WJ02</accession>
<evidence type="ECO:0000313" key="9">
    <source>
        <dbReference type="EMBL" id="MPM03547.1"/>
    </source>
</evidence>
<feature type="transmembrane region" description="Helical" evidence="7">
    <location>
        <begin position="345"/>
        <end position="365"/>
    </location>
</feature>
<gene>
    <name evidence="9" type="primary">ndhB_18</name>
    <name evidence="9" type="ORF">SDC9_49814</name>
</gene>
<feature type="domain" description="NADH:quinone oxidoreductase/Mrp antiporter transmembrane" evidence="8">
    <location>
        <begin position="1"/>
        <end position="126"/>
    </location>
</feature>
<reference evidence="9" key="1">
    <citation type="submission" date="2019-08" db="EMBL/GenBank/DDBJ databases">
        <authorList>
            <person name="Kucharzyk K."/>
            <person name="Murdoch R.W."/>
            <person name="Higgins S."/>
            <person name="Loffler F."/>
        </authorList>
    </citation>
    <scope>NUCLEOTIDE SEQUENCE</scope>
</reference>
<dbReference type="InterPro" id="IPR001750">
    <property type="entry name" value="ND/Mrp_TM"/>
</dbReference>
<evidence type="ECO:0000256" key="7">
    <source>
        <dbReference type="SAM" id="Phobius"/>
    </source>
</evidence>
<name>A0A644WJ02_9ZZZZ</name>
<keyword evidence="2" id="KW-1003">Cell membrane</keyword>
<keyword evidence="4 7" id="KW-1133">Transmembrane helix</keyword>
<dbReference type="EC" id="1.6.5.11" evidence="9"/>
<protein>
    <submittedName>
        <fullName evidence="9">NAD(P)H-quinone oxidoreductase subunit 2, chloroplastic</fullName>
        <ecNumber evidence="9">1.6.5.11</ecNumber>
    </submittedName>
</protein>
<proteinExistence type="predicted"/>
<feature type="transmembrane region" description="Helical" evidence="7">
    <location>
        <begin position="226"/>
        <end position="251"/>
    </location>
</feature>
<dbReference type="AlphaFoldDB" id="A0A644WJ02"/>
<comment type="caution">
    <text evidence="9">The sequence shown here is derived from an EMBL/GenBank/DDBJ whole genome shotgun (WGS) entry which is preliminary data.</text>
</comment>
<dbReference type="GO" id="GO:0016491">
    <property type="term" value="F:oxidoreductase activity"/>
    <property type="evidence" value="ECO:0007669"/>
    <property type="project" value="UniProtKB-KW"/>
</dbReference>
<evidence type="ECO:0000256" key="3">
    <source>
        <dbReference type="ARBA" id="ARBA00022692"/>
    </source>
</evidence>
<dbReference type="EMBL" id="VSSQ01000962">
    <property type="protein sequence ID" value="MPM03547.1"/>
    <property type="molecule type" value="Genomic_DNA"/>
</dbReference>
<evidence type="ECO:0000256" key="4">
    <source>
        <dbReference type="ARBA" id="ARBA00022989"/>
    </source>
</evidence>
<dbReference type="PANTHER" id="PTHR42682:SF4">
    <property type="entry name" value="NADH-UBIQUINONE_PLASTOQUINONE"/>
    <property type="match status" value="1"/>
</dbReference>
<evidence type="ECO:0000256" key="6">
    <source>
        <dbReference type="ARBA" id="ARBA00023136"/>
    </source>
</evidence>
<feature type="transmembrane region" description="Helical" evidence="7">
    <location>
        <begin position="92"/>
        <end position="114"/>
    </location>
</feature>
<keyword evidence="5 9" id="KW-0560">Oxidoreductase</keyword>
<comment type="subcellular location">
    <subcellularLocation>
        <location evidence="1">Cell membrane</location>
        <topology evidence="1">Multi-pass membrane protein</topology>
    </subcellularLocation>
</comment>
<keyword evidence="3 7" id="KW-0812">Transmembrane</keyword>
<dbReference type="InterPro" id="IPR052175">
    <property type="entry name" value="ComplexI-like_HydComp"/>
</dbReference>
<feature type="transmembrane region" description="Helical" evidence="7">
    <location>
        <begin position="144"/>
        <end position="166"/>
    </location>
</feature>
<evidence type="ECO:0000256" key="5">
    <source>
        <dbReference type="ARBA" id="ARBA00023002"/>
    </source>
</evidence>
<feature type="transmembrane region" description="Helical" evidence="7">
    <location>
        <begin position="186"/>
        <end position="206"/>
    </location>
</feature>
<dbReference type="PANTHER" id="PTHR42682">
    <property type="entry name" value="HYDROGENASE-4 COMPONENT F"/>
    <property type="match status" value="1"/>
</dbReference>
<dbReference type="Pfam" id="PF00361">
    <property type="entry name" value="Proton_antipo_M"/>
    <property type="match status" value="1"/>
</dbReference>
<evidence type="ECO:0000256" key="1">
    <source>
        <dbReference type="ARBA" id="ARBA00004651"/>
    </source>
</evidence>
<evidence type="ECO:0000259" key="8">
    <source>
        <dbReference type="Pfam" id="PF00361"/>
    </source>
</evidence>
<evidence type="ECO:0000256" key="2">
    <source>
        <dbReference type="ARBA" id="ARBA00022475"/>
    </source>
</evidence>
<organism evidence="9">
    <name type="scientific">bioreactor metagenome</name>
    <dbReference type="NCBI Taxonomy" id="1076179"/>
    <lineage>
        <taxon>unclassified sequences</taxon>
        <taxon>metagenomes</taxon>
        <taxon>ecological metagenomes</taxon>
    </lineage>
</organism>
<feature type="transmembrane region" description="Helical" evidence="7">
    <location>
        <begin position="59"/>
        <end position="80"/>
    </location>
</feature>